<proteinExistence type="predicted"/>
<evidence type="ECO:0000313" key="2">
    <source>
        <dbReference type="EMBL" id="VAX40156.1"/>
    </source>
</evidence>
<protein>
    <submittedName>
        <fullName evidence="2">Uncharacterized protein</fullName>
    </submittedName>
</protein>
<dbReference type="AlphaFoldDB" id="A0A3B1DBD5"/>
<name>A0A3B1DBD5_9ZZZZ</name>
<evidence type="ECO:0000256" key="1">
    <source>
        <dbReference type="SAM" id="Phobius"/>
    </source>
</evidence>
<keyword evidence="1" id="KW-0812">Transmembrane</keyword>
<feature type="transmembrane region" description="Helical" evidence="1">
    <location>
        <begin position="37"/>
        <end position="56"/>
    </location>
</feature>
<feature type="transmembrane region" description="Helical" evidence="1">
    <location>
        <begin position="142"/>
        <end position="162"/>
    </location>
</feature>
<reference evidence="2" key="1">
    <citation type="submission" date="2018-06" db="EMBL/GenBank/DDBJ databases">
        <authorList>
            <person name="Zhirakovskaya E."/>
        </authorList>
    </citation>
    <scope>NUCLEOTIDE SEQUENCE</scope>
</reference>
<keyword evidence="1" id="KW-0472">Membrane</keyword>
<feature type="transmembrane region" description="Helical" evidence="1">
    <location>
        <begin position="68"/>
        <end position="88"/>
    </location>
</feature>
<sequence>MESIGISLPMALVGLVLCAIAFIPDRTSRMACFLRGLGMQAIVVLPVGVVQFLWIIEQTNGYDFPVLVFGPLAAIPFNVGGLVCAAAFESVARAGLLEEGQSTLLGNLGVYAPMLAVQASLAAGIIAARIRATGHLLADRTILATLGVVLANSVLGVSWPWWGG</sequence>
<accession>A0A3B1DBD5</accession>
<dbReference type="EMBL" id="UOGK01000343">
    <property type="protein sequence ID" value="VAX40156.1"/>
    <property type="molecule type" value="Genomic_DNA"/>
</dbReference>
<gene>
    <name evidence="2" type="ORF">MNBD_PLANCTO03-591</name>
</gene>
<keyword evidence="1" id="KW-1133">Transmembrane helix</keyword>
<organism evidence="2">
    <name type="scientific">hydrothermal vent metagenome</name>
    <dbReference type="NCBI Taxonomy" id="652676"/>
    <lineage>
        <taxon>unclassified sequences</taxon>
        <taxon>metagenomes</taxon>
        <taxon>ecological metagenomes</taxon>
    </lineage>
</organism>
<feature type="transmembrane region" description="Helical" evidence="1">
    <location>
        <begin position="108"/>
        <end position="130"/>
    </location>
</feature>